<sequence length="95" mass="10183">MCLACVCCLFFVSLLSVQFDCQMSAREKRRRGGCAGDAVIPRGRLEGSGAKKATTTTGKATTPRRPSAGCWRSLPSWIVTGATARRDVLQCTSLV</sequence>
<feature type="signal peptide" evidence="2">
    <location>
        <begin position="1"/>
        <end position="16"/>
    </location>
</feature>
<dbReference type="EMBL" id="JBBWRZ010000008">
    <property type="protein sequence ID" value="KAK8230820.1"/>
    <property type="molecule type" value="Genomic_DNA"/>
</dbReference>
<protein>
    <recommendedName>
        <fullName evidence="5">Secreted protein</fullName>
    </recommendedName>
</protein>
<evidence type="ECO:0000256" key="2">
    <source>
        <dbReference type="SAM" id="SignalP"/>
    </source>
</evidence>
<reference evidence="3 4" key="1">
    <citation type="submission" date="2024-04" db="EMBL/GenBank/DDBJ databases">
        <title>Phyllosticta paracitricarpa is synonymous to the EU quarantine fungus P. citricarpa based on phylogenomic analyses.</title>
        <authorList>
            <consortium name="Lawrence Berkeley National Laboratory"/>
            <person name="Van Ingen-Buijs V.A."/>
            <person name="Van Westerhoven A.C."/>
            <person name="Haridas S."/>
            <person name="Skiadas P."/>
            <person name="Martin F."/>
            <person name="Groenewald J.Z."/>
            <person name="Crous P.W."/>
            <person name="Seidl M.F."/>
        </authorList>
    </citation>
    <scope>NUCLEOTIDE SEQUENCE [LARGE SCALE GENOMIC DNA]</scope>
    <source>
        <strain evidence="3 4">CBS 123374</strain>
    </source>
</reference>
<comment type="caution">
    <text evidence="3">The sequence shown here is derived from an EMBL/GenBank/DDBJ whole genome shotgun (WGS) entry which is preliminary data.</text>
</comment>
<evidence type="ECO:0008006" key="5">
    <source>
        <dbReference type="Google" id="ProtNLM"/>
    </source>
</evidence>
<gene>
    <name evidence="3" type="ORF">HDK90DRAFT_491920</name>
</gene>
<feature type="region of interest" description="Disordered" evidence="1">
    <location>
        <begin position="30"/>
        <end position="68"/>
    </location>
</feature>
<accession>A0ABR1YIT5</accession>
<proteinExistence type="predicted"/>
<organism evidence="3 4">
    <name type="scientific">Phyllosticta capitalensis</name>
    <dbReference type="NCBI Taxonomy" id="121624"/>
    <lineage>
        <taxon>Eukaryota</taxon>
        <taxon>Fungi</taxon>
        <taxon>Dikarya</taxon>
        <taxon>Ascomycota</taxon>
        <taxon>Pezizomycotina</taxon>
        <taxon>Dothideomycetes</taxon>
        <taxon>Dothideomycetes incertae sedis</taxon>
        <taxon>Botryosphaeriales</taxon>
        <taxon>Phyllostictaceae</taxon>
        <taxon>Phyllosticta</taxon>
    </lineage>
</organism>
<feature type="compositionally biased region" description="Low complexity" evidence="1">
    <location>
        <begin position="50"/>
        <end position="61"/>
    </location>
</feature>
<name>A0ABR1YIT5_9PEZI</name>
<keyword evidence="4" id="KW-1185">Reference proteome</keyword>
<dbReference type="Proteomes" id="UP001492380">
    <property type="component" value="Unassembled WGS sequence"/>
</dbReference>
<evidence type="ECO:0000313" key="3">
    <source>
        <dbReference type="EMBL" id="KAK8230820.1"/>
    </source>
</evidence>
<evidence type="ECO:0000256" key="1">
    <source>
        <dbReference type="SAM" id="MobiDB-lite"/>
    </source>
</evidence>
<keyword evidence="2" id="KW-0732">Signal</keyword>
<evidence type="ECO:0000313" key="4">
    <source>
        <dbReference type="Proteomes" id="UP001492380"/>
    </source>
</evidence>
<feature type="chain" id="PRO_5045122558" description="Secreted protein" evidence="2">
    <location>
        <begin position="17"/>
        <end position="95"/>
    </location>
</feature>